<proteinExistence type="predicted"/>
<comment type="caution">
    <text evidence="1">The sequence shown here is derived from an EMBL/GenBank/DDBJ whole genome shotgun (WGS) entry which is preliminary data.</text>
</comment>
<dbReference type="EMBL" id="JACHBR010000001">
    <property type="protein sequence ID" value="MBB5625341.1"/>
    <property type="molecule type" value="Genomic_DNA"/>
</dbReference>
<keyword evidence="2" id="KW-1185">Reference proteome</keyword>
<evidence type="ECO:0000313" key="1">
    <source>
        <dbReference type="EMBL" id="MBB5625341.1"/>
    </source>
</evidence>
<gene>
    <name evidence="1" type="ORF">BJ981_001040</name>
</gene>
<accession>A0A7W9DNE5</accession>
<dbReference type="RefSeq" id="WP_184608571.1">
    <property type="nucleotide sequence ID" value="NZ_BOOS01000032.1"/>
</dbReference>
<sequence>MADVSKEPFLRSRPGRFALAVVSAVGLVAEAGCAISVAEASGAATPKITSVPVPVSVSAPRIVANGGAGGSSSGDGKGGGDLDLTIGITNEGKEAVTIVGFGRSGPGMKLLLPARRGPYVLLPGEEMGLQVKYRVTDCKAVPRTEWPIPVRVLRSGGEQAVYLKSSGETPWHWQYIGFCKRPK</sequence>
<organism evidence="1 2">
    <name type="scientific">Sphaerisporangium krabiense</name>
    <dbReference type="NCBI Taxonomy" id="763782"/>
    <lineage>
        <taxon>Bacteria</taxon>
        <taxon>Bacillati</taxon>
        <taxon>Actinomycetota</taxon>
        <taxon>Actinomycetes</taxon>
        <taxon>Streptosporangiales</taxon>
        <taxon>Streptosporangiaceae</taxon>
        <taxon>Sphaerisporangium</taxon>
    </lineage>
</organism>
<reference evidence="1 2" key="1">
    <citation type="submission" date="2020-08" db="EMBL/GenBank/DDBJ databases">
        <title>Sequencing the genomes of 1000 actinobacteria strains.</title>
        <authorList>
            <person name="Klenk H.-P."/>
        </authorList>
    </citation>
    <scope>NUCLEOTIDE SEQUENCE [LARGE SCALE GENOMIC DNA]</scope>
    <source>
        <strain evidence="1 2">DSM 45790</strain>
    </source>
</reference>
<name>A0A7W9DNE5_9ACTN</name>
<dbReference type="Proteomes" id="UP000588112">
    <property type="component" value="Unassembled WGS sequence"/>
</dbReference>
<protein>
    <submittedName>
        <fullName evidence="1">Uncharacterized protein</fullName>
    </submittedName>
</protein>
<evidence type="ECO:0000313" key="2">
    <source>
        <dbReference type="Proteomes" id="UP000588112"/>
    </source>
</evidence>
<dbReference type="AlphaFoldDB" id="A0A7W9DNE5"/>